<evidence type="ECO:0008006" key="4">
    <source>
        <dbReference type="Google" id="ProtNLM"/>
    </source>
</evidence>
<comment type="caution">
    <text evidence="2">The sequence shown here is derived from an EMBL/GenBank/DDBJ whole genome shotgun (WGS) entry which is preliminary data.</text>
</comment>
<protein>
    <recommendedName>
        <fullName evidence="4">PDZ domain-containing protein</fullName>
    </recommendedName>
</protein>
<dbReference type="Proteomes" id="UP001189429">
    <property type="component" value="Unassembled WGS sequence"/>
</dbReference>
<keyword evidence="3" id="KW-1185">Reference proteome</keyword>
<feature type="compositionally biased region" description="Polar residues" evidence="1">
    <location>
        <begin position="155"/>
        <end position="166"/>
    </location>
</feature>
<evidence type="ECO:0000256" key="1">
    <source>
        <dbReference type="SAM" id="MobiDB-lite"/>
    </source>
</evidence>
<evidence type="ECO:0000313" key="2">
    <source>
        <dbReference type="EMBL" id="CAK0861193.1"/>
    </source>
</evidence>
<proteinExistence type="predicted"/>
<sequence length="173" mass="18336">ACFSSVAKVEAGTIKNQVDGVSEGDEIMTLNGETPARLIERMLRIASAGDTWNACSSASPPHAVGSKTKFDSPPCAACDFLRRRKALGFDVALQMWLRAVKREIKFTLGVRTPDGTEPEDTDDGPPLGAEAEAPSEEARRPGGGDAPGALDRPLETSTVVTLQASSESHDRRG</sequence>
<feature type="non-terminal residue" evidence="2">
    <location>
        <position position="1"/>
    </location>
</feature>
<organism evidence="2 3">
    <name type="scientific">Prorocentrum cordatum</name>
    <dbReference type="NCBI Taxonomy" id="2364126"/>
    <lineage>
        <taxon>Eukaryota</taxon>
        <taxon>Sar</taxon>
        <taxon>Alveolata</taxon>
        <taxon>Dinophyceae</taxon>
        <taxon>Prorocentrales</taxon>
        <taxon>Prorocentraceae</taxon>
        <taxon>Prorocentrum</taxon>
    </lineage>
</organism>
<name>A0ABN9URW0_9DINO</name>
<gene>
    <name evidence="2" type="ORF">PCOR1329_LOCUS49949</name>
</gene>
<reference evidence="2" key="1">
    <citation type="submission" date="2023-10" db="EMBL/GenBank/DDBJ databases">
        <authorList>
            <person name="Chen Y."/>
            <person name="Shah S."/>
            <person name="Dougan E. K."/>
            <person name="Thang M."/>
            <person name="Chan C."/>
        </authorList>
    </citation>
    <scope>NUCLEOTIDE SEQUENCE [LARGE SCALE GENOMIC DNA]</scope>
</reference>
<dbReference type="EMBL" id="CAUYUJ010016050">
    <property type="protein sequence ID" value="CAK0861193.1"/>
    <property type="molecule type" value="Genomic_DNA"/>
</dbReference>
<evidence type="ECO:0000313" key="3">
    <source>
        <dbReference type="Proteomes" id="UP001189429"/>
    </source>
</evidence>
<feature type="region of interest" description="Disordered" evidence="1">
    <location>
        <begin position="110"/>
        <end position="173"/>
    </location>
</feature>
<accession>A0ABN9URW0</accession>